<dbReference type="AlphaFoldDB" id="A0AAN7SA46"/>
<dbReference type="Proteomes" id="UP001353858">
    <property type="component" value="Unassembled WGS sequence"/>
</dbReference>
<comment type="caution">
    <text evidence="1">The sequence shown here is derived from an EMBL/GenBank/DDBJ whole genome shotgun (WGS) entry which is preliminary data.</text>
</comment>
<name>A0AAN7SA46_9COLE</name>
<protein>
    <submittedName>
        <fullName evidence="1">Uncharacterized protein</fullName>
    </submittedName>
</protein>
<dbReference type="EMBL" id="JARPUR010000002">
    <property type="protein sequence ID" value="KAK4881161.1"/>
    <property type="molecule type" value="Genomic_DNA"/>
</dbReference>
<reference evidence="2" key="1">
    <citation type="submission" date="2023-01" db="EMBL/GenBank/DDBJ databases">
        <title>Key to firefly adult light organ development and bioluminescence: homeobox transcription factors regulate luciferase expression and transportation to peroxisome.</title>
        <authorList>
            <person name="Fu X."/>
        </authorList>
    </citation>
    <scope>NUCLEOTIDE SEQUENCE [LARGE SCALE GENOMIC DNA]</scope>
</reference>
<sequence>MVDLKFLRQQRGVLKSQLTRLNSAESFTGFFSVIFKKKTRKKWLVVLTKDLASMNSKRREKVFGKPY</sequence>
<organism evidence="1 2">
    <name type="scientific">Aquatica leii</name>
    <dbReference type="NCBI Taxonomy" id="1421715"/>
    <lineage>
        <taxon>Eukaryota</taxon>
        <taxon>Metazoa</taxon>
        <taxon>Ecdysozoa</taxon>
        <taxon>Arthropoda</taxon>
        <taxon>Hexapoda</taxon>
        <taxon>Insecta</taxon>
        <taxon>Pterygota</taxon>
        <taxon>Neoptera</taxon>
        <taxon>Endopterygota</taxon>
        <taxon>Coleoptera</taxon>
        <taxon>Polyphaga</taxon>
        <taxon>Elateriformia</taxon>
        <taxon>Elateroidea</taxon>
        <taxon>Lampyridae</taxon>
        <taxon>Luciolinae</taxon>
        <taxon>Aquatica</taxon>
    </lineage>
</organism>
<evidence type="ECO:0000313" key="2">
    <source>
        <dbReference type="Proteomes" id="UP001353858"/>
    </source>
</evidence>
<evidence type="ECO:0000313" key="1">
    <source>
        <dbReference type="EMBL" id="KAK4881161.1"/>
    </source>
</evidence>
<gene>
    <name evidence="1" type="ORF">RN001_004480</name>
</gene>
<accession>A0AAN7SA46</accession>
<proteinExistence type="predicted"/>
<keyword evidence="2" id="KW-1185">Reference proteome</keyword>